<reference evidence="11" key="1">
    <citation type="submission" date="2020-07" db="EMBL/GenBank/DDBJ databases">
        <title>Huge and variable diversity of episymbiotic CPR bacteria and DPANN archaea in groundwater ecosystems.</title>
        <authorList>
            <person name="He C.Y."/>
            <person name="Keren R."/>
            <person name="Whittaker M."/>
            <person name="Farag I.F."/>
            <person name="Doudna J."/>
            <person name="Cate J.H.D."/>
            <person name="Banfield J.F."/>
        </authorList>
    </citation>
    <scope>NUCLEOTIDE SEQUENCE</scope>
    <source>
        <strain evidence="11">NC_groundwater_1370_Ag_S-0.2um_69_93</strain>
    </source>
</reference>
<comment type="catalytic activity">
    <reaction evidence="9">
        <text>S-methyl-5'-thioadenosine + phosphate = 5-(methylsulfanyl)-alpha-D-ribose 1-phosphate + adenine</text>
        <dbReference type="Rhea" id="RHEA:11852"/>
        <dbReference type="ChEBI" id="CHEBI:16708"/>
        <dbReference type="ChEBI" id="CHEBI:17509"/>
        <dbReference type="ChEBI" id="CHEBI:43474"/>
        <dbReference type="ChEBI" id="CHEBI:58533"/>
        <dbReference type="EC" id="2.4.2.28"/>
    </reaction>
    <physiologicalReaction direction="left-to-right" evidence="9">
        <dbReference type="Rhea" id="RHEA:11853"/>
    </physiologicalReaction>
</comment>
<comment type="catalytic activity">
    <reaction evidence="1">
        <text>inosine + phosphate = alpha-D-ribose 1-phosphate + hypoxanthine</text>
        <dbReference type="Rhea" id="RHEA:27646"/>
        <dbReference type="ChEBI" id="CHEBI:17368"/>
        <dbReference type="ChEBI" id="CHEBI:17596"/>
        <dbReference type="ChEBI" id="CHEBI:43474"/>
        <dbReference type="ChEBI" id="CHEBI:57720"/>
        <dbReference type="EC" id="2.4.2.1"/>
    </reaction>
    <physiologicalReaction direction="left-to-right" evidence="1">
        <dbReference type="Rhea" id="RHEA:27647"/>
    </physiologicalReaction>
</comment>
<evidence type="ECO:0000256" key="9">
    <source>
        <dbReference type="ARBA" id="ARBA00049893"/>
    </source>
</evidence>
<dbReference type="InterPro" id="IPR038371">
    <property type="entry name" value="Cu_polyphenol_OxRdtase_sf"/>
</dbReference>
<name>A0A933EAW9_UNCTE</name>
<evidence type="ECO:0000313" key="11">
    <source>
        <dbReference type="EMBL" id="MBI4252489.1"/>
    </source>
</evidence>
<dbReference type="PANTHER" id="PTHR30616">
    <property type="entry name" value="UNCHARACTERIZED PROTEIN YFIH"/>
    <property type="match status" value="1"/>
</dbReference>
<accession>A0A933EAW9</accession>
<dbReference type="Pfam" id="PF02578">
    <property type="entry name" value="Cu-oxidase_4"/>
    <property type="match status" value="1"/>
</dbReference>
<evidence type="ECO:0000256" key="2">
    <source>
        <dbReference type="ARBA" id="ARBA00007353"/>
    </source>
</evidence>
<evidence type="ECO:0000256" key="8">
    <source>
        <dbReference type="ARBA" id="ARBA00048968"/>
    </source>
</evidence>
<comment type="similarity">
    <text evidence="2 10">Belongs to the purine nucleoside phosphorylase YfiH/LACC1 family.</text>
</comment>
<keyword evidence="4" id="KW-0479">Metal-binding</keyword>
<dbReference type="CDD" id="cd16833">
    <property type="entry name" value="YfiH"/>
    <property type="match status" value="1"/>
</dbReference>
<gene>
    <name evidence="11" type="primary">pgeF</name>
    <name evidence="11" type="ORF">HY618_08525</name>
</gene>
<dbReference type="GO" id="GO:0005507">
    <property type="term" value="F:copper ion binding"/>
    <property type="evidence" value="ECO:0007669"/>
    <property type="project" value="TreeGrafter"/>
</dbReference>
<dbReference type="Proteomes" id="UP000752292">
    <property type="component" value="Unassembled WGS sequence"/>
</dbReference>
<dbReference type="GO" id="GO:0017061">
    <property type="term" value="F:S-methyl-5-thioadenosine phosphorylase activity"/>
    <property type="evidence" value="ECO:0007669"/>
    <property type="project" value="UniProtKB-EC"/>
</dbReference>
<evidence type="ECO:0000256" key="6">
    <source>
        <dbReference type="ARBA" id="ARBA00022833"/>
    </source>
</evidence>
<dbReference type="InterPro" id="IPR011324">
    <property type="entry name" value="Cytotoxic_necrot_fac-like_cat"/>
</dbReference>
<organism evidence="11 12">
    <name type="scientific">Tectimicrobiota bacterium</name>
    <dbReference type="NCBI Taxonomy" id="2528274"/>
    <lineage>
        <taxon>Bacteria</taxon>
        <taxon>Pseudomonadati</taxon>
        <taxon>Nitrospinota/Tectimicrobiota group</taxon>
        <taxon>Candidatus Tectimicrobiota</taxon>
    </lineage>
</organism>
<keyword evidence="6" id="KW-0862">Zinc</keyword>
<evidence type="ECO:0000313" key="12">
    <source>
        <dbReference type="Proteomes" id="UP000752292"/>
    </source>
</evidence>
<evidence type="ECO:0000256" key="10">
    <source>
        <dbReference type="RuleBase" id="RU361274"/>
    </source>
</evidence>
<dbReference type="PANTHER" id="PTHR30616:SF2">
    <property type="entry name" value="PURINE NUCLEOSIDE PHOSPHORYLASE LACC1"/>
    <property type="match status" value="1"/>
</dbReference>
<dbReference type="AlphaFoldDB" id="A0A933EAW9"/>
<evidence type="ECO:0000256" key="3">
    <source>
        <dbReference type="ARBA" id="ARBA00022679"/>
    </source>
</evidence>
<keyword evidence="5" id="KW-0378">Hydrolase</keyword>
<dbReference type="InterPro" id="IPR003730">
    <property type="entry name" value="Cu_polyphenol_OxRdtase"/>
</dbReference>
<comment type="catalytic activity">
    <reaction evidence="8">
        <text>adenosine + phosphate = alpha-D-ribose 1-phosphate + adenine</text>
        <dbReference type="Rhea" id="RHEA:27642"/>
        <dbReference type="ChEBI" id="CHEBI:16335"/>
        <dbReference type="ChEBI" id="CHEBI:16708"/>
        <dbReference type="ChEBI" id="CHEBI:43474"/>
        <dbReference type="ChEBI" id="CHEBI:57720"/>
        <dbReference type="EC" id="2.4.2.1"/>
    </reaction>
    <physiologicalReaction direction="left-to-right" evidence="8">
        <dbReference type="Rhea" id="RHEA:27643"/>
    </physiologicalReaction>
</comment>
<dbReference type="EMBL" id="JACQRX010000372">
    <property type="protein sequence ID" value="MBI4252489.1"/>
    <property type="molecule type" value="Genomic_DNA"/>
</dbReference>
<dbReference type="Gene3D" id="3.60.140.10">
    <property type="entry name" value="CNF1/YfiH-like putative cysteine hydrolases"/>
    <property type="match status" value="1"/>
</dbReference>
<evidence type="ECO:0000256" key="4">
    <source>
        <dbReference type="ARBA" id="ARBA00022723"/>
    </source>
</evidence>
<dbReference type="SUPFAM" id="SSF64438">
    <property type="entry name" value="CNF1/YfiH-like putative cysteine hydrolases"/>
    <property type="match status" value="1"/>
</dbReference>
<proteinExistence type="inferred from homology"/>
<dbReference type="NCBIfam" id="TIGR00726">
    <property type="entry name" value="peptidoglycan editing factor PgeF"/>
    <property type="match status" value="1"/>
</dbReference>
<dbReference type="GO" id="GO:0016787">
    <property type="term" value="F:hydrolase activity"/>
    <property type="evidence" value="ECO:0007669"/>
    <property type="project" value="UniProtKB-KW"/>
</dbReference>
<keyword evidence="3" id="KW-0808">Transferase</keyword>
<evidence type="ECO:0000256" key="7">
    <source>
        <dbReference type="ARBA" id="ARBA00047989"/>
    </source>
</evidence>
<comment type="catalytic activity">
    <reaction evidence="7">
        <text>adenosine + H2O + H(+) = inosine + NH4(+)</text>
        <dbReference type="Rhea" id="RHEA:24408"/>
        <dbReference type="ChEBI" id="CHEBI:15377"/>
        <dbReference type="ChEBI" id="CHEBI:15378"/>
        <dbReference type="ChEBI" id="CHEBI:16335"/>
        <dbReference type="ChEBI" id="CHEBI:17596"/>
        <dbReference type="ChEBI" id="CHEBI:28938"/>
        <dbReference type="EC" id="3.5.4.4"/>
    </reaction>
    <physiologicalReaction direction="left-to-right" evidence="7">
        <dbReference type="Rhea" id="RHEA:24409"/>
    </physiologicalReaction>
</comment>
<comment type="caution">
    <text evidence="11">The sequence shown here is derived from an EMBL/GenBank/DDBJ whole genome shotgun (WGS) entry which is preliminary data.</text>
</comment>
<evidence type="ECO:0000256" key="1">
    <source>
        <dbReference type="ARBA" id="ARBA00000553"/>
    </source>
</evidence>
<sequence length="264" mass="28365">MFHLQNHELDGVEVFCSPLLGALPFVRHGFSTRRGGVSEGCYRSLNLGQAEGEESGRVRENRRRFFGAVKMAPARVAEVRQVHGADVVAADEIPEGERVSADAVVTAEPGVAVAVQTADCLPVLIADAKRRAVAAVHAGRKGIAAGVLAEAVRQMGERFGSRPGDLFAGLGPAISGVCYEVGEECLPPFRERYRDWREFTIPLGRGKWLLDLPEASRRQLAAAGIPGEQIGPPGPCTFSESSRFFSFRRDGAPTGRLLAVIGVF</sequence>
<evidence type="ECO:0000256" key="5">
    <source>
        <dbReference type="ARBA" id="ARBA00022801"/>
    </source>
</evidence>
<protein>
    <recommendedName>
        <fullName evidence="10">Purine nucleoside phosphorylase</fullName>
    </recommendedName>
</protein>